<dbReference type="NCBIfam" id="NF041012">
    <property type="entry name" value="T4P_ComGB"/>
    <property type="match status" value="1"/>
</dbReference>
<dbReference type="InterPro" id="IPR047692">
    <property type="entry name" value="T4P_ComGB"/>
</dbReference>
<sequence>MGGGLIKRKTSNKHWGLSKQAKVLSQLSKLVEKGYTLSQALSFIAFQLSAKQRSDVDACLMAMRQGESLHSCLLKLKFHRDVLSYLYFAEQHGDLHFALKESSHMLSEKIKNKKRFQKLVQYPLLLLSFILGILFILSTVLLPHFQSLYKTMGHEQSPFLLIFMSTMSYFPHALLGISGTLLLIGGLYLISTKKLAPVKKMNILMKIPFMKQFTKLFNSYFFAVHTSNLLKGGLSIYECLSLFQLQQHYPFFREEAKLFTTELAAGKSLNQILQTRPYYQKDLAEVVVHGQKNGDLAKELYDYSLYMVERMEEWVFHILKYVQPITFAFIGIVILLMYMSVMMPMLEIMSSL</sequence>
<name>A0A0V8JN28_9BACI</name>
<protein>
    <submittedName>
        <fullName evidence="8">Competence protein ComG</fullName>
    </submittedName>
</protein>
<dbReference type="AlphaFoldDB" id="A0A0V8JN28"/>
<dbReference type="EMBL" id="LNQP01000023">
    <property type="protein sequence ID" value="KSU88431.1"/>
    <property type="molecule type" value="Genomic_DNA"/>
</dbReference>
<dbReference type="Gene3D" id="1.20.81.30">
    <property type="entry name" value="Type II secretion system (T2SS), domain F"/>
    <property type="match status" value="2"/>
</dbReference>
<evidence type="ECO:0000256" key="1">
    <source>
        <dbReference type="ARBA" id="ARBA00004651"/>
    </source>
</evidence>
<keyword evidence="4" id="KW-0812">Transmembrane</keyword>
<feature type="domain" description="Type II secretion system protein GspF" evidence="7">
    <location>
        <begin position="24"/>
        <end position="143"/>
    </location>
</feature>
<keyword evidence="3" id="KW-1003">Cell membrane</keyword>
<keyword evidence="9" id="KW-1185">Reference proteome</keyword>
<dbReference type="InterPro" id="IPR042094">
    <property type="entry name" value="T2SS_GspF_sf"/>
</dbReference>
<reference evidence="8 9" key="1">
    <citation type="submission" date="2015-11" db="EMBL/GenBank/DDBJ databases">
        <title>Bacillus caseinolyticus sp nov.</title>
        <authorList>
            <person name="Dastager S.G."/>
            <person name="Mawlankar R."/>
        </authorList>
    </citation>
    <scope>NUCLEOTIDE SEQUENCE [LARGE SCALE GENOMIC DNA]</scope>
    <source>
        <strain evidence="8 9">SGD-V-76</strain>
    </source>
</reference>
<evidence type="ECO:0000256" key="3">
    <source>
        <dbReference type="ARBA" id="ARBA00022475"/>
    </source>
</evidence>
<feature type="domain" description="Type II secretion system protein GspF" evidence="7">
    <location>
        <begin position="225"/>
        <end position="344"/>
    </location>
</feature>
<dbReference type="PRINTS" id="PR00812">
    <property type="entry name" value="BCTERIALGSPF"/>
</dbReference>
<keyword evidence="5" id="KW-1133">Transmembrane helix</keyword>
<keyword evidence="6" id="KW-0472">Membrane</keyword>
<evidence type="ECO:0000313" key="8">
    <source>
        <dbReference type="EMBL" id="KSU88431.1"/>
    </source>
</evidence>
<comment type="subcellular location">
    <subcellularLocation>
        <location evidence="1">Cell membrane</location>
        <topology evidence="1">Multi-pass membrane protein</topology>
    </subcellularLocation>
</comment>
<dbReference type="InterPro" id="IPR003004">
    <property type="entry name" value="GspF/PilC"/>
</dbReference>
<dbReference type="PANTHER" id="PTHR30012">
    <property type="entry name" value="GENERAL SECRETION PATHWAY PROTEIN"/>
    <property type="match status" value="1"/>
</dbReference>
<evidence type="ECO:0000256" key="2">
    <source>
        <dbReference type="ARBA" id="ARBA00005745"/>
    </source>
</evidence>
<comment type="caution">
    <text evidence="8">The sequence shown here is derived from an EMBL/GenBank/DDBJ whole genome shotgun (WGS) entry which is preliminary data.</text>
</comment>
<evidence type="ECO:0000256" key="5">
    <source>
        <dbReference type="ARBA" id="ARBA00022989"/>
    </source>
</evidence>
<dbReference type="InterPro" id="IPR018076">
    <property type="entry name" value="T2SS_GspF_dom"/>
</dbReference>
<dbReference type="RefSeq" id="WP_025911558.1">
    <property type="nucleotide sequence ID" value="NZ_KQ758639.1"/>
</dbReference>
<dbReference type="GO" id="GO:0005886">
    <property type="term" value="C:plasma membrane"/>
    <property type="evidence" value="ECO:0007669"/>
    <property type="project" value="UniProtKB-SubCell"/>
</dbReference>
<dbReference type="SMR" id="A0A0V8JN28"/>
<dbReference type="PANTHER" id="PTHR30012:SF0">
    <property type="entry name" value="TYPE II SECRETION SYSTEM PROTEIN F-RELATED"/>
    <property type="match status" value="1"/>
</dbReference>
<evidence type="ECO:0000256" key="6">
    <source>
        <dbReference type="ARBA" id="ARBA00023136"/>
    </source>
</evidence>
<gene>
    <name evidence="8" type="ORF">AS180_07575</name>
</gene>
<dbReference type="Pfam" id="PF00482">
    <property type="entry name" value="T2SSF"/>
    <property type="match status" value="2"/>
</dbReference>
<comment type="similarity">
    <text evidence="2">Belongs to the GSP F family.</text>
</comment>
<evidence type="ECO:0000259" key="7">
    <source>
        <dbReference type="Pfam" id="PF00482"/>
    </source>
</evidence>
<dbReference type="Proteomes" id="UP000053681">
    <property type="component" value="Unassembled WGS sequence"/>
</dbReference>
<proteinExistence type="inferred from homology"/>
<dbReference type="GeneID" id="93683701"/>
<evidence type="ECO:0000313" key="9">
    <source>
        <dbReference type="Proteomes" id="UP000053681"/>
    </source>
</evidence>
<evidence type="ECO:0000256" key="4">
    <source>
        <dbReference type="ARBA" id="ARBA00022692"/>
    </source>
</evidence>
<accession>A0A0V8JN28</accession>
<organism evidence="8 9">
    <name type="scientific">Priestia veravalensis</name>
    <dbReference type="NCBI Taxonomy" id="1414648"/>
    <lineage>
        <taxon>Bacteria</taxon>
        <taxon>Bacillati</taxon>
        <taxon>Bacillota</taxon>
        <taxon>Bacilli</taxon>
        <taxon>Bacillales</taxon>
        <taxon>Bacillaceae</taxon>
        <taxon>Priestia</taxon>
    </lineage>
</organism>